<sequence>MTPLGELLAERMRRYGPIRFSDFMRECLYHPVYGYYSKAESQRFADYYTSVDVHPIFGRLLGRKFAEMWEQLERPKEFLLVEAGAGVGRLARHILDFCKGKLPDFSAALRYVAVERSASRRKHAAERLERYAATSQVRITQEIPAQVRAGCVFSNELIDALAVDRVVMTAGKMQEVLVACDHGRFVDVLAPVSTGVLNDYFAVQHIALREGQQAEAGLEACDWIAEVGRRIEHGFVLTIDYGHRA</sequence>
<evidence type="ECO:0000313" key="4">
    <source>
        <dbReference type="Proteomes" id="UP000567293"/>
    </source>
</evidence>
<dbReference type="GO" id="GO:0032259">
    <property type="term" value="P:methylation"/>
    <property type="evidence" value="ECO:0007669"/>
    <property type="project" value="UniProtKB-KW"/>
</dbReference>
<dbReference type="GO" id="GO:0035243">
    <property type="term" value="F:protein-arginine omega-N symmetric methyltransferase activity"/>
    <property type="evidence" value="ECO:0007669"/>
    <property type="project" value="TreeGrafter"/>
</dbReference>
<keyword evidence="1 3" id="KW-0489">Methyltransferase</keyword>
<dbReference type="EMBL" id="JACDQQ010001599">
    <property type="protein sequence ID" value="MBA0086613.1"/>
    <property type="molecule type" value="Genomic_DNA"/>
</dbReference>
<evidence type="ECO:0000256" key="1">
    <source>
        <dbReference type="ARBA" id="ARBA00022603"/>
    </source>
</evidence>
<keyword evidence="4" id="KW-1185">Reference proteome</keyword>
<organism evidence="3 4">
    <name type="scientific">Candidatus Acidiferrum panamense</name>
    <dbReference type="NCBI Taxonomy" id="2741543"/>
    <lineage>
        <taxon>Bacteria</taxon>
        <taxon>Pseudomonadati</taxon>
        <taxon>Acidobacteriota</taxon>
        <taxon>Terriglobia</taxon>
        <taxon>Candidatus Acidiferrales</taxon>
        <taxon>Candidatus Acidiferrum</taxon>
    </lineage>
</organism>
<dbReference type="Pfam" id="PF02636">
    <property type="entry name" value="Methyltransf_28"/>
    <property type="match status" value="1"/>
</dbReference>
<feature type="non-terminal residue" evidence="3">
    <location>
        <position position="245"/>
    </location>
</feature>
<protein>
    <submittedName>
        <fullName evidence="3">SAM-dependent methyltransferase</fullName>
    </submittedName>
</protein>
<accession>A0A7V8NSB4</accession>
<dbReference type="InterPro" id="IPR003788">
    <property type="entry name" value="NDUFAF7"/>
</dbReference>
<dbReference type="Proteomes" id="UP000567293">
    <property type="component" value="Unassembled WGS sequence"/>
</dbReference>
<comment type="caution">
    <text evidence="3">The sequence shown here is derived from an EMBL/GenBank/DDBJ whole genome shotgun (WGS) entry which is preliminary data.</text>
</comment>
<name>A0A7V8NSB4_9BACT</name>
<proteinExistence type="predicted"/>
<dbReference type="SUPFAM" id="SSF53335">
    <property type="entry name" value="S-adenosyl-L-methionine-dependent methyltransferases"/>
    <property type="match status" value="1"/>
</dbReference>
<keyword evidence="2" id="KW-0808">Transferase</keyword>
<evidence type="ECO:0000256" key="2">
    <source>
        <dbReference type="ARBA" id="ARBA00022679"/>
    </source>
</evidence>
<dbReference type="Gene3D" id="3.40.50.12710">
    <property type="match status" value="1"/>
</dbReference>
<gene>
    <name evidence="3" type="ORF">HRJ53_16655</name>
</gene>
<dbReference type="InterPro" id="IPR029063">
    <property type="entry name" value="SAM-dependent_MTases_sf"/>
</dbReference>
<dbReference type="PANTHER" id="PTHR12049">
    <property type="entry name" value="PROTEIN ARGININE METHYLTRANSFERASE NDUFAF7, MITOCHONDRIAL"/>
    <property type="match status" value="1"/>
</dbReference>
<dbReference type="InterPro" id="IPR038375">
    <property type="entry name" value="NDUFAF7_sf"/>
</dbReference>
<dbReference type="AlphaFoldDB" id="A0A7V8NSB4"/>
<reference evidence="3" key="1">
    <citation type="submission" date="2020-06" db="EMBL/GenBank/DDBJ databases">
        <title>Legume-microbial interactions unlock mineral nutrients during tropical forest succession.</title>
        <authorList>
            <person name="Epihov D.Z."/>
        </authorList>
    </citation>
    <scope>NUCLEOTIDE SEQUENCE [LARGE SCALE GENOMIC DNA]</scope>
    <source>
        <strain evidence="3">Pan2503</strain>
    </source>
</reference>
<evidence type="ECO:0000313" key="3">
    <source>
        <dbReference type="EMBL" id="MBA0086613.1"/>
    </source>
</evidence>
<dbReference type="PANTHER" id="PTHR12049:SF7">
    <property type="entry name" value="PROTEIN ARGININE METHYLTRANSFERASE NDUFAF7, MITOCHONDRIAL"/>
    <property type="match status" value="1"/>
</dbReference>